<proteinExistence type="predicted"/>
<sequence length="34" mass="3905">MLAKDESDRYLTSALEVWSEIADTILFLDDLSED</sequence>
<feature type="non-terminal residue" evidence="1">
    <location>
        <position position="34"/>
    </location>
</feature>
<dbReference type="EMBL" id="LAZR01048456">
    <property type="protein sequence ID" value="KKK91887.1"/>
    <property type="molecule type" value="Genomic_DNA"/>
</dbReference>
<organism evidence="1">
    <name type="scientific">marine sediment metagenome</name>
    <dbReference type="NCBI Taxonomy" id="412755"/>
    <lineage>
        <taxon>unclassified sequences</taxon>
        <taxon>metagenomes</taxon>
        <taxon>ecological metagenomes</taxon>
    </lineage>
</organism>
<accession>A0A0F8ZDN2</accession>
<gene>
    <name evidence="1" type="ORF">LCGC14_2708420</name>
</gene>
<comment type="caution">
    <text evidence="1">The sequence shown here is derived from an EMBL/GenBank/DDBJ whole genome shotgun (WGS) entry which is preliminary data.</text>
</comment>
<protein>
    <submittedName>
        <fullName evidence="1">Uncharacterized protein</fullName>
    </submittedName>
</protein>
<dbReference type="AlphaFoldDB" id="A0A0F8ZDN2"/>
<evidence type="ECO:0000313" key="1">
    <source>
        <dbReference type="EMBL" id="KKK91887.1"/>
    </source>
</evidence>
<reference evidence="1" key="1">
    <citation type="journal article" date="2015" name="Nature">
        <title>Complex archaea that bridge the gap between prokaryotes and eukaryotes.</title>
        <authorList>
            <person name="Spang A."/>
            <person name="Saw J.H."/>
            <person name="Jorgensen S.L."/>
            <person name="Zaremba-Niedzwiedzka K."/>
            <person name="Martijn J."/>
            <person name="Lind A.E."/>
            <person name="van Eijk R."/>
            <person name="Schleper C."/>
            <person name="Guy L."/>
            <person name="Ettema T.J."/>
        </authorList>
    </citation>
    <scope>NUCLEOTIDE SEQUENCE</scope>
</reference>
<name>A0A0F8ZDN2_9ZZZZ</name>